<feature type="domain" description="Ribosome maturation factor RimP N-terminal" evidence="4">
    <location>
        <begin position="10"/>
        <end position="83"/>
    </location>
</feature>
<organism evidence="6 7">
    <name type="scientific">Hypericibacter terrae</name>
    <dbReference type="NCBI Taxonomy" id="2602015"/>
    <lineage>
        <taxon>Bacteria</taxon>
        <taxon>Pseudomonadati</taxon>
        <taxon>Pseudomonadota</taxon>
        <taxon>Alphaproteobacteria</taxon>
        <taxon>Rhodospirillales</taxon>
        <taxon>Dongiaceae</taxon>
        <taxon>Hypericibacter</taxon>
    </lineage>
</organism>
<reference evidence="6 7" key="1">
    <citation type="submission" date="2019-08" db="EMBL/GenBank/DDBJ databases">
        <title>Hyperibacter terrae gen. nov., sp. nov. and Hyperibacter viscosus sp. nov., two new members in the family Rhodospirillaceae isolated from the rhizosphere of Hypericum perforatum.</title>
        <authorList>
            <person name="Noviana Z."/>
        </authorList>
    </citation>
    <scope>NUCLEOTIDE SEQUENCE [LARGE SCALE GENOMIC DNA]</scope>
    <source>
        <strain evidence="6 7">R5913</strain>
    </source>
</reference>
<evidence type="ECO:0000256" key="3">
    <source>
        <dbReference type="HAMAP-Rule" id="MF_01077"/>
    </source>
</evidence>
<dbReference type="FunFam" id="3.30.300.70:FF:000001">
    <property type="entry name" value="Ribosome maturation factor RimP"/>
    <property type="match status" value="1"/>
</dbReference>
<evidence type="ECO:0000313" key="7">
    <source>
        <dbReference type="Proteomes" id="UP000326202"/>
    </source>
</evidence>
<comment type="similarity">
    <text evidence="3">Belongs to the RimP family.</text>
</comment>
<dbReference type="NCBIfam" id="NF000932">
    <property type="entry name" value="PRK00092.2-5"/>
    <property type="match status" value="1"/>
</dbReference>
<dbReference type="OrthoDB" id="9805006at2"/>
<dbReference type="CDD" id="cd01734">
    <property type="entry name" value="YlxS_C"/>
    <property type="match status" value="1"/>
</dbReference>
<evidence type="ECO:0000256" key="2">
    <source>
        <dbReference type="ARBA" id="ARBA00022517"/>
    </source>
</evidence>
<dbReference type="InterPro" id="IPR003728">
    <property type="entry name" value="Ribosome_maturation_RimP"/>
</dbReference>
<dbReference type="GO" id="GO:0000028">
    <property type="term" value="P:ribosomal small subunit assembly"/>
    <property type="evidence" value="ECO:0007669"/>
    <property type="project" value="TreeGrafter"/>
</dbReference>
<dbReference type="HAMAP" id="MF_01077">
    <property type="entry name" value="RimP"/>
    <property type="match status" value="1"/>
</dbReference>
<dbReference type="Proteomes" id="UP000326202">
    <property type="component" value="Chromosome"/>
</dbReference>
<keyword evidence="1 3" id="KW-0963">Cytoplasm</keyword>
<comment type="function">
    <text evidence="3">Required for maturation of 30S ribosomal subunits.</text>
</comment>
<dbReference type="Gene3D" id="3.30.300.70">
    <property type="entry name" value="RimP-like superfamily, N-terminal"/>
    <property type="match status" value="1"/>
</dbReference>
<dbReference type="RefSeq" id="WP_151180055.1">
    <property type="nucleotide sequence ID" value="NZ_CP042906.1"/>
</dbReference>
<dbReference type="InterPro" id="IPR035956">
    <property type="entry name" value="RimP_N_sf"/>
</dbReference>
<dbReference type="SUPFAM" id="SSF75420">
    <property type="entry name" value="YhbC-like, N-terminal domain"/>
    <property type="match status" value="1"/>
</dbReference>
<dbReference type="Pfam" id="PF02576">
    <property type="entry name" value="RimP_N"/>
    <property type="match status" value="1"/>
</dbReference>
<evidence type="ECO:0000256" key="1">
    <source>
        <dbReference type="ARBA" id="ARBA00022490"/>
    </source>
</evidence>
<dbReference type="GO" id="GO:0005829">
    <property type="term" value="C:cytosol"/>
    <property type="evidence" value="ECO:0007669"/>
    <property type="project" value="TreeGrafter"/>
</dbReference>
<dbReference type="PANTHER" id="PTHR33867">
    <property type="entry name" value="RIBOSOME MATURATION FACTOR RIMP"/>
    <property type="match status" value="1"/>
</dbReference>
<dbReference type="InterPro" id="IPR028989">
    <property type="entry name" value="RimP_N"/>
</dbReference>
<dbReference type="Pfam" id="PF17384">
    <property type="entry name" value="DUF150_C"/>
    <property type="match status" value="1"/>
</dbReference>
<gene>
    <name evidence="3" type="primary">rimP</name>
    <name evidence="6" type="ORF">FRZ44_53660</name>
</gene>
<dbReference type="PANTHER" id="PTHR33867:SF1">
    <property type="entry name" value="RIBOSOME MATURATION FACTOR RIMP"/>
    <property type="match status" value="1"/>
</dbReference>
<keyword evidence="7" id="KW-1185">Reference proteome</keyword>
<protein>
    <recommendedName>
        <fullName evidence="3">Ribosome maturation factor RimP</fullName>
    </recommendedName>
</protein>
<comment type="subcellular location">
    <subcellularLocation>
        <location evidence="3">Cytoplasm</location>
    </subcellularLocation>
</comment>
<dbReference type="EMBL" id="CP042906">
    <property type="protein sequence ID" value="QEX20051.1"/>
    <property type="molecule type" value="Genomic_DNA"/>
</dbReference>
<feature type="domain" description="Ribosome maturation factor RimP C-terminal" evidence="5">
    <location>
        <begin position="86"/>
        <end position="151"/>
    </location>
</feature>
<dbReference type="GO" id="GO:0006412">
    <property type="term" value="P:translation"/>
    <property type="evidence" value="ECO:0007669"/>
    <property type="project" value="TreeGrafter"/>
</dbReference>
<dbReference type="InterPro" id="IPR028998">
    <property type="entry name" value="RimP_C"/>
</dbReference>
<accession>A0A5J6MS35</accession>
<evidence type="ECO:0000313" key="6">
    <source>
        <dbReference type="EMBL" id="QEX20051.1"/>
    </source>
</evidence>
<name>A0A5J6MS35_9PROT</name>
<dbReference type="InterPro" id="IPR036847">
    <property type="entry name" value="RimP_C_sf"/>
</dbReference>
<dbReference type="KEGG" id="htq:FRZ44_53660"/>
<dbReference type="SUPFAM" id="SSF74942">
    <property type="entry name" value="YhbC-like, C-terminal domain"/>
    <property type="match status" value="1"/>
</dbReference>
<sequence>MVETRQIEQMIEPSLAAMGYEIVRVHISGGHRPILQIMIERIDGREITVDDCADSSRAISALLDVEDPLPSAYELEVSSPGIDRPLTRPKDFERFAGHLAKIETRRPIEGRKRFQGRLVGRAGEEVVVALEEGGEAHLPMTEIAKAKLVLTDELIAAAANNANR</sequence>
<keyword evidence="2 3" id="KW-0690">Ribosome biogenesis</keyword>
<dbReference type="AlphaFoldDB" id="A0A5J6MS35"/>
<evidence type="ECO:0000259" key="4">
    <source>
        <dbReference type="Pfam" id="PF02576"/>
    </source>
</evidence>
<proteinExistence type="inferred from homology"/>
<evidence type="ECO:0000259" key="5">
    <source>
        <dbReference type="Pfam" id="PF17384"/>
    </source>
</evidence>
<dbReference type="Gene3D" id="2.30.30.180">
    <property type="entry name" value="Ribosome maturation factor RimP, C-terminal domain"/>
    <property type="match status" value="1"/>
</dbReference>